<feature type="transmembrane region" description="Helical" evidence="1">
    <location>
        <begin position="166"/>
        <end position="183"/>
    </location>
</feature>
<feature type="transmembrane region" description="Helical" evidence="1">
    <location>
        <begin position="99"/>
        <end position="121"/>
    </location>
</feature>
<feature type="transmembrane region" description="Helical" evidence="1">
    <location>
        <begin position="189"/>
        <end position="208"/>
    </location>
</feature>
<comment type="caution">
    <text evidence="2">The sequence shown here is derived from an EMBL/GenBank/DDBJ whole genome shotgun (WGS) entry which is preliminary data.</text>
</comment>
<dbReference type="Pfam" id="PF20334">
    <property type="entry name" value="DUF6629"/>
    <property type="match status" value="1"/>
</dbReference>
<feature type="transmembrane region" description="Helical" evidence="1">
    <location>
        <begin position="141"/>
        <end position="159"/>
    </location>
</feature>
<dbReference type="RefSeq" id="WP_123847391.1">
    <property type="nucleotide sequence ID" value="NZ_RPDH01000002.1"/>
</dbReference>
<dbReference type="AlphaFoldDB" id="A0A3N4PLF3"/>
<keyword evidence="3" id="KW-1185">Reference proteome</keyword>
<accession>A0A3N4PLF3</accession>
<dbReference type="EMBL" id="RPDH01000002">
    <property type="protein sequence ID" value="RPE08388.1"/>
    <property type="molecule type" value="Genomic_DNA"/>
</dbReference>
<keyword evidence="1" id="KW-1133">Transmembrane helix</keyword>
<evidence type="ECO:0000256" key="1">
    <source>
        <dbReference type="SAM" id="Phobius"/>
    </source>
</evidence>
<gene>
    <name evidence="2" type="ORF">EGT74_15160</name>
</gene>
<sequence>MCFSAEASFGAGAVLLGIGIISLVKAKSIPYKVLACIPLLFSIQQFDEGIIWLSFADAAFSRWQPYAIFIFLLFAQVIWPVFLPFSILQIETSPYRKRLLRIILGAGVLLAAYLLYSMFAYDITASVAGQHIRYDFSYPYTQKWYSGLLYLLPTVLAPLASTHWKIRVIGALILLTYLISRLFFGEYLISVWCYFATIISVVVLLVVIESDNRAGAEAR</sequence>
<dbReference type="InterPro" id="IPR046737">
    <property type="entry name" value="DUF6629"/>
</dbReference>
<dbReference type="OrthoDB" id="8441457at2"/>
<reference evidence="2 3" key="1">
    <citation type="submission" date="2018-11" db="EMBL/GenBank/DDBJ databases">
        <title>Chitinophaga lutea sp.nov., isolate from arsenic contaminated soil.</title>
        <authorList>
            <person name="Zong Y."/>
        </authorList>
    </citation>
    <scope>NUCLEOTIDE SEQUENCE [LARGE SCALE GENOMIC DNA]</scope>
    <source>
        <strain evidence="2 3">ZY74</strain>
    </source>
</reference>
<evidence type="ECO:0000313" key="3">
    <source>
        <dbReference type="Proteomes" id="UP000278351"/>
    </source>
</evidence>
<dbReference type="Proteomes" id="UP000278351">
    <property type="component" value="Unassembled WGS sequence"/>
</dbReference>
<proteinExistence type="predicted"/>
<organism evidence="2 3">
    <name type="scientific">Chitinophaga lutea</name>
    <dbReference type="NCBI Taxonomy" id="2488634"/>
    <lineage>
        <taxon>Bacteria</taxon>
        <taxon>Pseudomonadati</taxon>
        <taxon>Bacteroidota</taxon>
        <taxon>Chitinophagia</taxon>
        <taxon>Chitinophagales</taxon>
        <taxon>Chitinophagaceae</taxon>
        <taxon>Chitinophaga</taxon>
    </lineage>
</organism>
<name>A0A3N4PLF3_9BACT</name>
<evidence type="ECO:0000313" key="2">
    <source>
        <dbReference type="EMBL" id="RPE08388.1"/>
    </source>
</evidence>
<keyword evidence="1" id="KW-0472">Membrane</keyword>
<feature type="transmembrane region" description="Helical" evidence="1">
    <location>
        <begin position="66"/>
        <end position="87"/>
    </location>
</feature>
<protein>
    <submittedName>
        <fullName evidence="2">Uncharacterized protein</fullName>
    </submittedName>
</protein>
<keyword evidence="1" id="KW-0812">Transmembrane</keyword>